<comment type="subcellular location">
    <subcellularLocation>
        <location evidence="1">Cell membrane</location>
        <topology evidence="1">Multi-pass membrane protein</topology>
    </subcellularLocation>
</comment>
<dbReference type="PANTHER" id="PTHR42718">
    <property type="entry name" value="MAJOR FACILITATOR SUPERFAMILY MULTIDRUG TRANSPORTER MFSC"/>
    <property type="match status" value="1"/>
</dbReference>
<comment type="caution">
    <text evidence="9">The sequence shown here is derived from an EMBL/GenBank/DDBJ whole genome shotgun (WGS) entry which is preliminary data.</text>
</comment>
<feature type="transmembrane region" description="Helical" evidence="7">
    <location>
        <begin position="414"/>
        <end position="436"/>
    </location>
</feature>
<evidence type="ECO:0000256" key="5">
    <source>
        <dbReference type="ARBA" id="ARBA00022989"/>
    </source>
</evidence>
<feature type="transmembrane region" description="Helical" evidence="7">
    <location>
        <begin position="344"/>
        <end position="368"/>
    </location>
</feature>
<feature type="transmembrane region" description="Helical" evidence="7">
    <location>
        <begin position="66"/>
        <end position="92"/>
    </location>
</feature>
<keyword evidence="6 7" id="KW-0472">Membrane</keyword>
<evidence type="ECO:0000256" key="6">
    <source>
        <dbReference type="ARBA" id="ARBA00023136"/>
    </source>
</evidence>
<dbReference type="AlphaFoldDB" id="A0A8J3J065"/>
<evidence type="ECO:0000313" key="9">
    <source>
        <dbReference type="EMBL" id="GID09527.1"/>
    </source>
</evidence>
<feature type="transmembrane region" description="Helical" evidence="7">
    <location>
        <begin position="187"/>
        <end position="209"/>
    </location>
</feature>
<evidence type="ECO:0000256" key="4">
    <source>
        <dbReference type="ARBA" id="ARBA00022692"/>
    </source>
</evidence>
<keyword evidence="10" id="KW-1185">Reference proteome</keyword>
<feature type="transmembrane region" description="Helical" evidence="7">
    <location>
        <begin position="128"/>
        <end position="149"/>
    </location>
</feature>
<feature type="transmembrane region" description="Helical" evidence="7">
    <location>
        <begin position="255"/>
        <end position="275"/>
    </location>
</feature>
<dbReference type="CDD" id="cd17321">
    <property type="entry name" value="MFS_MMR_MDR_like"/>
    <property type="match status" value="1"/>
</dbReference>
<feature type="transmembrane region" description="Helical" evidence="7">
    <location>
        <begin position="98"/>
        <end position="116"/>
    </location>
</feature>
<feature type="transmembrane region" description="Helical" evidence="7">
    <location>
        <begin position="215"/>
        <end position="234"/>
    </location>
</feature>
<keyword evidence="4 7" id="KW-0812">Transmembrane</keyword>
<gene>
    <name evidence="9" type="ORF">Aru02nite_04160</name>
</gene>
<dbReference type="SUPFAM" id="SSF103473">
    <property type="entry name" value="MFS general substrate transporter"/>
    <property type="match status" value="1"/>
</dbReference>
<dbReference type="InterPro" id="IPR036259">
    <property type="entry name" value="MFS_trans_sf"/>
</dbReference>
<evidence type="ECO:0000259" key="8">
    <source>
        <dbReference type="PROSITE" id="PS50850"/>
    </source>
</evidence>
<evidence type="ECO:0000256" key="3">
    <source>
        <dbReference type="ARBA" id="ARBA00022475"/>
    </source>
</evidence>
<evidence type="ECO:0000256" key="7">
    <source>
        <dbReference type="SAM" id="Phobius"/>
    </source>
</evidence>
<reference evidence="9" key="1">
    <citation type="submission" date="2021-01" db="EMBL/GenBank/DDBJ databases">
        <title>Whole genome shotgun sequence of Actinocatenispora rupis NBRC 107355.</title>
        <authorList>
            <person name="Komaki H."/>
            <person name="Tamura T."/>
        </authorList>
    </citation>
    <scope>NUCLEOTIDE SEQUENCE</scope>
    <source>
        <strain evidence="9">NBRC 107355</strain>
    </source>
</reference>
<name>A0A8J3J065_9ACTN</name>
<dbReference type="Gene3D" id="1.20.1250.20">
    <property type="entry name" value="MFS general substrate transporter like domains"/>
    <property type="match status" value="1"/>
</dbReference>
<feature type="domain" description="Major facilitator superfamily (MFS) profile" evidence="8">
    <location>
        <begin position="1"/>
        <end position="440"/>
    </location>
</feature>
<dbReference type="GO" id="GO:0022857">
    <property type="term" value="F:transmembrane transporter activity"/>
    <property type="evidence" value="ECO:0007669"/>
    <property type="project" value="InterPro"/>
</dbReference>
<keyword evidence="3" id="KW-1003">Cell membrane</keyword>
<organism evidence="9 10">
    <name type="scientific">Actinocatenispora rupis</name>
    <dbReference type="NCBI Taxonomy" id="519421"/>
    <lineage>
        <taxon>Bacteria</taxon>
        <taxon>Bacillati</taxon>
        <taxon>Actinomycetota</taxon>
        <taxon>Actinomycetes</taxon>
        <taxon>Micromonosporales</taxon>
        <taxon>Micromonosporaceae</taxon>
        <taxon>Actinocatenispora</taxon>
    </lineage>
</organism>
<dbReference type="PROSITE" id="PS50850">
    <property type="entry name" value="MFS"/>
    <property type="match status" value="1"/>
</dbReference>
<protein>
    <submittedName>
        <fullName evidence="9">MFS transporter</fullName>
    </submittedName>
</protein>
<evidence type="ECO:0000313" key="10">
    <source>
        <dbReference type="Proteomes" id="UP000612808"/>
    </source>
</evidence>
<dbReference type="Gene3D" id="1.20.1720.10">
    <property type="entry name" value="Multidrug resistance protein D"/>
    <property type="match status" value="1"/>
</dbReference>
<dbReference type="InterPro" id="IPR020846">
    <property type="entry name" value="MFS_dom"/>
</dbReference>
<dbReference type="InterPro" id="IPR011701">
    <property type="entry name" value="MFS"/>
</dbReference>
<accession>A0A8J3J065</accession>
<feature type="transmembrane region" description="Helical" evidence="7">
    <location>
        <begin position="33"/>
        <end position="54"/>
    </location>
</feature>
<dbReference type="Pfam" id="PF07690">
    <property type="entry name" value="MFS_1"/>
    <property type="match status" value="1"/>
</dbReference>
<keyword evidence="2" id="KW-0813">Transport</keyword>
<feature type="transmembrane region" description="Helical" evidence="7">
    <location>
        <begin position="155"/>
        <end position="175"/>
    </location>
</feature>
<proteinExistence type="predicted"/>
<evidence type="ECO:0000256" key="2">
    <source>
        <dbReference type="ARBA" id="ARBA00022448"/>
    </source>
</evidence>
<sequence length="454" mass="45687">MAGLAGAQLLVALDFSIMYVALPDIGAALRFSPVALQWIVSAYAIFFAGFLVLGGQLADAVGAGRMFVVAQALFAVSSLGAGFAGSAAPVIAARVGQGVAAALLVPATLGVLGASYPAGPQRNRAVSVWGTTGAVGLALGVLAGGALVALASWRWVFWVNLPVVAVCLVAAGPALRRVRPVRRVRVAVVGTLAASAAVVAVVAACTELARAHPRPLLVGAGFAVAALAGAVFGVHQRGDRPLVPRGLLAVRTLRTACVVAALYMASFGVEFYLVTLYLQDVRGYRPLAAGCAFLPLAGAIVVGNTLAGRYAGRWPLRRLLAVAYAVGGVGLVVLAVAVHAHAGYVAGLLPGLLLSGVGQGTAFTALFVTGTRDLPPDRAGTGSALVTTAQYTGGSLGLALVVLLHGERPGTADFVHALALTAAVALAAVPVALLLLSPARRATTDTRTTIGAGR</sequence>
<dbReference type="PANTHER" id="PTHR42718:SF46">
    <property type="entry name" value="BLR6921 PROTEIN"/>
    <property type="match status" value="1"/>
</dbReference>
<dbReference type="Proteomes" id="UP000612808">
    <property type="component" value="Unassembled WGS sequence"/>
</dbReference>
<feature type="transmembrane region" description="Helical" evidence="7">
    <location>
        <begin position="380"/>
        <end position="402"/>
    </location>
</feature>
<dbReference type="EMBL" id="BOMB01000001">
    <property type="protein sequence ID" value="GID09527.1"/>
    <property type="molecule type" value="Genomic_DNA"/>
</dbReference>
<dbReference type="GO" id="GO:0005886">
    <property type="term" value="C:plasma membrane"/>
    <property type="evidence" value="ECO:0007669"/>
    <property type="project" value="UniProtKB-SubCell"/>
</dbReference>
<feature type="transmembrane region" description="Helical" evidence="7">
    <location>
        <begin position="319"/>
        <end position="338"/>
    </location>
</feature>
<evidence type="ECO:0000256" key="1">
    <source>
        <dbReference type="ARBA" id="ARBA00004651"/>
    </source>
</evidence>
<keyword evidence="5 7" id="KW-1133">Transmembrane helix</keyword>
<feature type="transmembrane region" description="Helical" evidence="7">
    <location>
        <begin position="287"/>
        <end position="307"/>
    </location>
</feature>